<proteinExistence type="predicted"/>
<dbReference type="Gene3D" id="3.40.630.30">
    <property type="match status" value="1"/>
</dbReference>
<dbReference type="OrthoDB" id="64477at2759"/>
<dbReference type="InterPro" id="IPR000182">
    <property type="entry name" value="GNAT_dom"/>
</dbReference>
<keyword evidence="3" id="KW-1185">Reference proteome</keyword>
<evidence type="ECO:0000259" key="1">
    <source>
        <dbReference type="PROSITE" id="PS51186"/>
    </source>
</evidence>
<sequence>MEHAFCSCRLVYRGIKDNNKDISFLHTAIQLNSISIAQSENEILRPQTRKSSKGLVTSLVTKTLLGVMICLPRSRSSTLGISTSRQYRGMGYGSEAINWALDWAFKFSGVHSVSPNCFSSNMCAEKLYERLEFMREGRRRERVWFNKS</sequence>
<reference evidence="2 3" key="1">
    <citation type="journal article" date="2016" name="Nat. Commun.">
        <title>Ectomycorrhizal ecology is imprinted in the genome of the dominant symbiotic fungus Cenococcum geophilum.</title>
        <authorList>
            <consortium name="DOE Joint Genome Institute"/>
            <person name="Peter M."/>
            <person name="Kohler A."/>
            <person name="Ohm R.A."/>
            <person name="Kuo A."/>
            <person name="Krutzmann J."/>
            <person name="Morin E."/>
            <person name="Arend M."/>
            <person name="Barry K.W."/>
            <person name="Binder M."/>
            <person name="Choi C."/>
            <person name="Clum A."/>
            <person name="Copeland A."/>
            <person name="Grisel N."/>
            <person name="Haridas S."/>
            <person name="Kipfer T."/>
            <person name="LaButti K."/>
            <person name="Lindquist E."/>
            <person name="Lipzen A."/>
            <person name="Maire R."/>
            <person name="Meier B."/>
            <person name="Mihaltcheva S."/>
            <person name="Molinier V."/>
            <person name="Murat C."/>
            <person name="Poggeler S."/>
            <person name="Quandt C.A."/>
            <person name="Sperisen C."/>
            <person name="Tritt A."/>
            <person name="Tisserant E."/>
            <person name="Crous P.W."/>
            <person name="Henrissat B."/>
            <person name="Nehls U."/>
            <person name="Egli S."/>
            <person name="Spatafora J.W."/>
            <person name="Grigoriev I.V."/>
            <person name="Martin F.M."/>
        </authorList>
    </citation>
    <scope>NUCLEOTIDE SEQUENCE [LARGE SCALE GENOMIC DNA]</scope>
    <source>
        <strain evidence="2 3">CBS 207.34</strain>
    </source>
</reference>
<feature type="domain" description="N-acetyltransferase" evidence="1">
    <location>
        <begin position="10"/>
        <end position="148"/>
    </location>
</feature>
<dbReference type="AlphaFoldDB" id="A0A8E2JM72"/>
<dbReference type="InterPro" id="IPR016181">
    <property type="entry name" value="Acyl_CoA_acyltransferase"/>
</dbReference>
<evidence type="ECO:0000313" key="3">
    <source>
        <dbReference type="Proteomes" id="UP000250140"/>
    </source>
</evidence>
<dbReference type="PROSITE" id="PS51186">
    <property type="entry name" value="GNAT"/>
    <property type="match status" value="1"/>
</dbReference>
<dbReference type="GO" id="GO:0016747">
    <property type="term" value="F:acyltransferase activity, transferring groups other than amino-acyl groups"/>
    <property type="evidence" value="ECO:0007669"/>
    <property type="project" value="InterPro"/>
</dbReference>
<organism evidence="2 3">
    <name type="scientific">Glonium stellatum</name>
    <dbReference type="NCBI Taxonomy" id="574774"/>
    <lineage>
        <taxon>Eukaryota</taxon>
        <taxon>Fungi</taxon>
        <taxon>Dikarya</taxon>
        <taxon>Ascomycota</taxon>
        <taxon>Pezizomycotina</taxon>
        <taxon>Dothideomycetes</taxon>
        <taxon>Pleosporomycetidae</taxon>
        <taxon>Gloniales</taxon>
        <taxon>Gloniaceae</taxon>
        <taxon>Glonium</taxon>
    </lineage>
</organism>
<accession>A0A8E2JM72</accession>
<dbReference type="EMBL" id="KV750979">
    <property type="protein sequence ID" value="OCL02268.1"/>
    <property type="molecule type" value="Genomic_DNA"/>
</dbReference>
<dbReference type="CDD" id="cd04301">
    <property type="entry name" value="NAT_SF"/>
    <property type="match status" value="1"/>
</dbReference>
<evidence type="ECO:0000313" key="2">
    <source>
        <dbReference type="EMBL" id="OCL02268.1"/>
    </source>
</evidence>
<dbReference type="Proteomes" id="UP000250140">
    <property type="component" value="Unassembled WGS sequence"/>
</dbReference>
<name>A0A8E2JM72_9PEZI</name>
<dbReference type="Pfam" id="PF00583">
    <property type="entry name" value="Acetyltransf_1"/>
    <property type="match status" value="1"/>
</dbReference>
<dbReference type="SUPFAM" id="SSF55729">
    <property type="entry name" value="Acyl-CoA N-acyltransferases (Nat)"/>
    <property type="match status" value="1"/>
</dbReference>
<protein>
    <recommendedName>
        <fullName evidence="1">N-acetyltransferase domain-containing protein</fullName>
    </recommendedName>
</protein>
<gene>
    <name evidence="2" type="ORF">AOQ84DRAFT_423820</name>
</gene>